<dbReference type="AlphaFoldDB" id="A0A8C5FVQ9"/>
<proteinExistence type="predicted"/>
<name>A0A8C5FVQ9_GADMO</name>
<dbReference type="Ensembl" id="ENSGMOT00000030574.1">
    <property type="protein sequence ID" value="ENSGMOP00000057194.1"/>
    <property type="gene ID" value="ENSGMOG00000033029.1"/>
</dbReference>
<dbReference type="SUPFAM" id="SSF56672">
    <property type="entry name" value="DNA/RNA polymerases"/>
    <property type="match status" value="1"/>
</dbReference>
<dbReference type="Pfam" id="PF17919">
    <property type="entry name" value="RT_RNaseH_2"/>
    <property type="match status" value="1"/>
</dbReference>
<dbReference type="OMA" id="PWTEQES"/>
<dbReference type="InterPro" id="IPR041577">
    <property type="entry name" value="RT_RNaseH_2"/>
</dbReference>
<evidence type="ECO:0000313" key="3">
    <source>
        <dbReference type="Ensembl" id="ENSGMOP00000064700.1"/>
    </source>
</evidence>
<dbReference type="Ensembl" id="ENSGMOT00000038971.1">
    <property type="protein sequence ID" value="ENSGMOP00000064700.1"/>
    <property type="gene ID" value="ENSGMOG00000027264.1"/>
</dbReference>
<keyword evidence="4" id="KW-1185">Reference proteome</keyword>
<dbReference type="InterPro" id="IPR043502">
    <property type="entry name" value="DNA/RNA_pol_sf"/>
</dbReference>
<reference evidence="3" key="1">
    <citation type="submission" date="2025-05" db="UniProtKB">
        <authorList>
            <consortium name="Ensembl"/>
        </authorList>
    </citation>
    <scope>IDENTIFICATION</scope>
</reference>
<evidence type="ECO:0000313" key="4">
    <source>
        <dbReference type="Proteomes" id="UP000694546"/>
    </source>
</evidence>
<evidence type="ECO:0000256" key="1">
    <source>
        <dbReference type="SAM" id="MobiDB-lite"/>
    </source>
</evidence>
<evidence type="ECO:0000259" key="2">
    <source>
        <dbReference type="Pfam" id="PF17919"/>
    </source>
</evidence>
<dbReference type="Proteomes" id="UP000694546">
    <property type="component" value="Chromosome 7"/>
</dbReference>
<sequence length="127" mass="13882">YQTRSIPDSPAPVQGQTRAGARHLRAPLEWDPGKDTAFHQLKQALHSAAALQAPDYTTPFHLDVTQRNGNVAATLWQAKAGTRRILLYHSSALPTPALGLPHCARHLMAIAIALRKTQDLVVRLLLA</sequence>
<protein>
    <recommendedName>
        <fullName evidence="2">Reverse transcriptase/retrotransposon-derived protein RNase H-like domain-containing protein</fullName>
    </recommendedName>
</protein>
<accession>A0A8C5C962</accession>
<feature type="region of interest" description="Disordered" evidence="1">
    <location>
        <begin position="1"/>
        <end position="20"/>
    </location>
</feature>
<dbReference type="Proteomes" id="UP000694546">
    <property type="component" value="Chromosome 17"/>
</dbReference>
<organism evidence="3 4">
    <name type="scientific">Gadus morhua</name>
    <name type="common">Atlantic cod</name>
    <dbReference type="NCBI Taxonomy" id="8049"/>
    <lineage>
        <taxon>Eukaryota</taxon>
        <taxon>Metazoa</taxon>
        <taxon>Chordata</taxon>
        <taxon>Craniata</taxon>
        <taxon>Vertebrata</taxon>
        <taxon>Euteleostomi</taxon>
        <taxon>Actinopterygii</taxon>
        <taxon>Neopterygii</taxon>
        <taxon>Teleostei</taxon>
        <taxon>Neoteleostei</taxon>
        <taxon>Acanthomorphata</taxon>
        <taxon>Zeiogadaria</taxon>
        <taxon>Gadariae</taxon>
        <taxon>Gadiformes</taxon>
        <taxon>Gadoidei</taxon>
        <taxon>Gadidae</taxon>
        <taxon>Gadus</taxon>
    </lineage>
</organism>
<dbReference type="GeneTree" id="ENSGT00940000178873"/>
<dbReference type="Gene3D" id="3.10.20.370">
    <property type="match status" value="1"/>
</dbReference>
<feature type="domain" description="Reverse transcriptase/retrotransposon-derived protein RNase H-like" evidence="2">
    <location>
        <begin position="30"/>
        <end position="121"/>
    </location>
</feature>
<accession>A0A8C5FVQ9</accession>